<evidence type="ECO:0000313" key="1">
    <source>
        <dbReference type="EMBL" id="STO40735.1"/>
    </source>
</evidence>
<name>A0A377CUC2_ECOLX</name>
<dbReference type="AlphaFoldDB" id="A0A377CUC2"/>
<protein>
    <submittedName>
        <fullName evidence="1">Uncharacterized protein</fullName>
    </submittedName>
</protein>
<dbReference type="EMBL" id="UGGJ01000006">
    <property type="protein sequence ID" value="STO40735.1"/>
    <property type="molecule type" value="Genomic_DNA"/>
</dbReference>
<sequence>MIDKNVRMYLEGRSGDYVTIGIGSSVEELREIRGKLIEMRHGVAAPHFLVAPEE</sequence>
<evidence type="ECO:0000313" key="2">
    <source>
        <dbReference type="Proteomes" id="UP000254460"/>
    </source>
</evidence>
<proteinExistence type="predicted"/>
<gene>
    <name evidence="1" type="ORF">NCTC9706_05052</name>
</gene>
<dbReference type="Proteomes" id="UP000254460">
    <property type="component" value="Unassembled WGS sequence"/>
</dbReference>
<organism evidence="1 2">
    <name type="scientific">Escherichia coli</name>
    <dbReference type="NCBI Taxonomy" id="562"/>
    <lineage>
        <taxon>Bacteria</taxon>
        <taxon>Pseudomonadati</taxon>
        <taxon>Pseudomonadota</taxon>
        <taxon>Gammaproteobacteria</taxon>
        <taxon>Enterobacterales</taxon>
        <taxon>Enterobacteriaceae</taxon>
        <taxon>Escherichia</taxon>
    </lineage>
</organism>
<reference evidence="1 2" key="1">
    <citation type="submission" date="2018-06" db="EMBL/GenBank/DDBJ databases">
        <authorList>
            <consortium name="Pathogen Informatics"/>
            <person name="Doyle S."/>
        </authorList>
    </citation>
    <scope>NUCLEOTIDE SEQUENCE [LARGE SCALE GENOMIC DNA]</scope>
    <source>
        <strain evidence="1 2">NCTC9706</strain>
    </source>
</reference>
<accession>A0A377CUC2</accession>